<keyword evidence="2" id="KW-0521">NADP</keyword>
<dbReference type="PANTHER" id="PTHR43827:SF3">
    <property type="entry name" value="NADP-DEPENDENT OXIDOREDUCTASE DOMAIN-CONTAINING PROTEIN"/>
    <property type="match status" value="1"/>
</dbReference>
<dbReference type="InterPro" id="IPR023210">
    <property type="entry name" value="NADP_OxRdtase_dom"/>
</dbReference>
<dbReference type="InterPro" id="IPR018170">
    <property type="entry name" value="Aldo/ket_reductase_CS"/>
</dbReference>
<organism evidence="5 6">
    <name type="scientific">Clostridium saudiense</name>
    <dbReference type="NCBI Taxonomy" id="1414720"/>
    <lineage>
        <taxon>Bacteria</taxon>
        <taxon>Bacillati</taxon>
        <taxon>Bacillota</taxon>
        <taxon>Clostridia</taxon>
        <taxon>Eubacteriales</taxon>
        <taxon>Clostridiaceae</taxon>
        <taxon>Clostridium</taxon>
    </lineage>
</organism>
<reference evidence="5 6" key="1">
    <citation type="journal article" date="2021" name="Sci. Rep.">
        <title>The distribution of antibiotic resistance genes in chicken gut microbiota commensals.</title>
        <authorList>
            <person name="Juricova H."/>
            <person name="Matiasovicova J."/>
            <person name="Kubasova T."/>
            <person name="Cejkova D."/>
            <person name="Rychlik I."/>
        </authorList>
    </citation>
    <scope>NUCLEOTIDE SEQUENCE [LARGE SCALE GENOMIC DNA]</scope>
    <source>
        <strain evidence="5 6">An435</strain>
    </source>
</reference>
<accession>A0ABS2FI24</accession>
<evidence type="ECO:0000256" key="3">
    <source>
        <dbReference type="ARBA" id="ARBA00023002"/>
    </source>
</evidence>
<dbReference type="Gene3D" id="3.20.20.100">
    <property type="entry name" value="NADP-dependent oxidoreductase domain"/>
    <property type="match status" value="1"/>
</dbReference>
<dbReference type="RefSeq" id="WP_133015119.1">
    <property type="nucleotide sequence ID" value="NZ_JACJLL010000093.1"/>
</dbReference>
<dbReference type="PROSITE" id="PS00062">
    <property type="entry name" value="ALDOKETO_REDUCTASE_2"/>
    <property type="match status" value="1"/>
</dbReference>
<name>A0ABS2FI24_9CLOT</name>
<dbReference type="SUPFAM" id="SSF51430">
    <property type="entry name" value="NAD(P)-linked oxidoreductase"/>
    <property type="match status" value="1"/>
</dbReference>
<evidence type="ECO:0000259" key="4">
    <source>
        <dbReference type="Pfam" id="PF00248"/>
    </source>
</evidence>
<evidence type="ECO:0000313" key="6">
    <source>
        <dbReference type="Proteomes" id="UP000767334"/>
    </source>
</evidence>
<evidence type="ECO:0000256" key="2">
    <source>
        <dbReference type="ARBA" id="ARBA00022857"/>
    </source>
</evidence>
<dbReference type="EMBL" id="JACJLL010000093">
    <property type="protein sequence ID" value="MBM6820205.1"/>
    <property type="molecule type" value="Genomic_DNA"/>
</dbReference>
<evidence type="ECO:0000313" key="5">
    <source>
        <dbReference type="EMBL" id="MBM6820205.1"/>
    </source>
</evidence>
<protein>
    <submittedName>
        <fullName evidence="5">Aldo/keto reductase</fullName>
    </submittedName>
</protein>
<keyword evidence="6" id="KW-1185">Reference proteome</keyword>
<dbReference type="InterPro" id="IPR036812">
    <property type="entry name" value="NAD(P)_OxRdtase_dom_sf"/>
</dbReference>
<comment type="similarity">
    <text evidence="1">Belongs to the aldo/keto reductase family.</text>
</comment>
<gene>
    <name evidence="5" type="ORF">H6A19_12815</name>
</gene>
<keyword evidence="3" id="KW-0560">Oxidoreductase</keyword>
<dbReference type="PANTHER" id="PTHR43827">
    <property type="entry name" value="2,5-DIKETO-D-GLUCONIC ACID REDUCTASE"/>
    <property type="match status" value="1"/>
</dbReference>
<dbReference type="Pfam" id="PF00248">
    <property type="entry name" value="Aldo_ket_red"/>
    <property type="match status" value="1"/>
</dbReference>
<comment type="caution">
    <text evidence="5">The sequence shown here is derived from an EMBL/GenBank/DDBJ whole genome shotgun (WGS) entry which is preliminary data.</text>
</comment>
<feature type="domain" description="NADP-dependent oxidoreductase" evidence="4">
    <location>
        <begin position="16"/>
        <end position="257"/>
    </location>
</feature>
<proteinExistence type="inferred from homology"/>
<dbReference type="PIRSF" id="PIRSF000097">
    <property type="entry name" value="AKR"/>
    <property type="match status" value="1"/>
</dbReference>
<evidence type="ECO:0000256" key="1">
    <source>
        <dbReference type="ARBA" id="ARBA00007905"/>
    </source>
</evidence>
<dbReference type="Proteomes" id="UP000767334">
    <property type="component" value="Unassembled WGS sequence"/>
</dbReference>
<dbReference type="PRINTS" id="PR00069">
    <property type="entry name" value="ALDKETRDTASE"/>
</dbReference>
<sequence>MDSYRVLLNGITIPSIGFGTYKLGDESETIDAIKCALKIGYRFIDTASFYGNEEGIGKGIKESGVNREDIFLSTKVWNDSHGYDKAIKSFEESMRKLDIDYLDLLLIHWPTELNSETWRAFEDLYELGKIRAIGVSNFKIGHLEALKKTARIMPMVNQIEIHPCFSQKELVNYCNNYKIQVIGWSPIMKGQLLEVPLMMDLAEKYNKSIAQIALRWHIQKGIIPIPKSSHCGRMTDNIDIFNFELSEEDIRKIDNLDRNEKVSDTPPNTTYDNFKW</sequence>
<dbReference type="InterPro" id="IPR020471">
    <property type="entry name" value="AKR"/>
</dbReference>